<proteinExistence type="predicted"/>
<feature type="region of interest" description="Disordered" evidence="1">
    <location>
        <begin position="1"/>
        <end position="86"/>
    </location>
</feature>
<feature type="compositionally biased region" description="Low complexity" evidence="1">
    <location>
        <begin position="14"/>
        <end position="30"/>
    </location>
</feature>
<organism evidence="2 3">
    <name type="scientific">Vitrella brassicaformis (strain CCMP3155)</name>
    <dbReference type="NCBI Taxonomy" id="1169540"/>
    <lineage>
        <taxon>Eukaryota</taxon>
        <taxon>Sar</taxon>
        <taxon>Alveolata</taxon>
        <taxon>Colpodellida</taxon>
        <taxon>Vitrellaceae</taxon>
        <taxon>Vitrella</taxon>
    </lineage>
</organism>
<evidence type="ECO:0000313" key="3">
    <source>
        <dbReference type="Proteomes" id="UP000041254"/>
    </source>
</evidence>
<feature type="region of interest" description="Disordered" evidence="1">
    <location>
        <begin position="628"/>
        <end position="647"/>
    </location>
</feature>
<feature type="region of interest" description="Disordered" evidence="1">
    <location>
        <begin position="661"/>
        <end position="734"/>
    </location>
</feature>
<dbReference type="EMBL" id="CDMY01000543">
    <property type="protein sequence ID" value="CEM21839.1"/>
    <property type="molecule type" value="Genomic_DNA"/>
</dbReference>
<feature type="compositionally biased region" description="Basic and acidic residues" evidence="1">
    <location>
        <begin position="559"/>
        <end position="576"/>
    </location>
</feature>
<gene>
    <name evidence="2" type="ORF">Vbra_9594</name>
</gene>
<feature type="compositionally biased region" description="Basic and acidic residues" evidence="1">
    <location>
        <begin position="696"/>
        <end position="719"/>
    </location>
</feature>
<protein>
    <submittedName>
        <fullName evidence="2">Uncharacterized protein</fullName>
    </submittedName>
</protein>
<dbReference type="Proteomes" id="UP000041254">
    <property type="component" value="Unassembled WGS sequence"/>
</dbReference>
<feature type="compositionally biased region" description="Basic and acidic residues" evidence="1">
    <location>
        <begin position="661"/>
        <end position="674"/>
    </location>
</feature>
<feature type="region of interest" description="Disordered" evidence="1">
    <location>
        <begin position="508"/>
        <end position="576"/>
    </location>
</feature>
<dbReference type="InParanoid" id="A0A0G4G193"/>
<evidence type="ECO:0000313" key="2">
    <source>
        <dbReference type="EMBL" id="CEM21839.1"/>
    </source>
</evidence>
<name>A0A0G4G193_VITBC</name>
<dbReference type="VEuPathDB" id="CryptoDB:Vbra_9594"/>
<accession>A0A0G4G193</accession>
<dbReference type="AlphaFoldDB" id="A0A0G4G193"/>
<feature type="compositionally biased region" description="Basic and acidic residues" evidence="1">
    <location>
        <begin position="323"/>
        <end position="339"/>
    </location>
</feature>
<sequence length="821" mass="90526">MEAEDSPVTDATESCSSSRGQSFRSRLRQQGINHAPMRPKGGTPGVPPLHIYVSQPSFHPPGDLQRHPHISSPPFAHSSPVRPPIAAAAPSRASAPVALPLPPPATGCPAAAVPAHATATPSFAPQAPVGQFRVSHQQPSSPPGFPSPNAAGAVVPNKVLMSPWRMAQPSAAACAVPVRPERQLGLGEGPGKDDSVLKELMQRKEKVFGHLQQLAQDFRSTLDRNRRVTPSPSNHSLSLSLTDQNSCLSKISSLVLPSRRQMSPAPTPAPIPTQIHATTPSFESPVLRRKVTRDVALGPDEKDRLMFLLGERRSTETQTEVDEPARRDSSEESSQDERTSSMLWEVRLAEKEAEVAKQLVESSRYREALGQVQIVVRDLMKRLEQGLLAGNEADVKWDALNEIHRQLSSLGFDDPNALERLDVDLKAHIHSLLSQNERLIKAKIGAQLLQVSSSPDSRPLKKSRIVEMMEGKPSREMRALEPACEPSPVWREQEAPALNAHADVRTQPMQHTDVSPSAQALLKPKPSPEMPPAPSPPPCLSPMSPSSPCRLSPPLPPSRRHETPQPRNIERHKEENYGDLVRMATSALEDSIADEERKEKIWAADCILEELHALRRDMDDLRSMQRMEEARRRERPGHQTDTAAARGGMEDLWALMRQHNDEEQPEYWEDRRVSPADSVHSPVFGHPTLMSPVSRESSRDEGRAVETHEQPHNSHEDSSRTSSVSSPHHRQQEVSRPVFAAPFCPPPIKALHLYPRRGSSASRVGKIVAVNRPMPPPLFDVRCLLGCNGERGDHLQGSFLPAHGDAMGSSEACEWTFRMRG</sequence>
<keyword evidence="3" id="KW-1185">Reference proteome</keyword>
<feature type="region of interest" description="Disordered" evidence="1">
    <location>
        <begin position="258"/>
        <end position="284"/>
    </location>
</feature>
<feature type="compositionally biased region" description="Basic and acidic residues" evidence="1">
    <location>
        <begin position="628"/>
        <end position="638"/>
    </location>
</feature>
<evidence type="ECO:0000256" key="1">
    <source>
        <dbReference type="SAM" id="MobiDB-lite"/>
    </source>
</evidence>
<reference evidence="2 3" key="1">
    <citation type="submission" date="2014-11" db="EMBL/GenBank/DDBJ databases">
        <authorList>
            <person name="Zhu J."/>
            <person name="Qi W."/>
            <person name="Song R."/>
        </authorList>
    </citation>
    <scope>NUCLEOTIDE SEQUENCE [LARGE SCALE GENOMIC DNA]</scope>
</reference>
<feature type="compositionally biased region" description="Low complexity" evidence="1">
    <location>
        <begin position="541"/>
        <end position="550"/>
    </location>
</feature>
<feature type="region of interest" description="Disordered" evidence="1">
    <location>
        <begin position="131"/>
        <end position="150"/>
    </location>
</feature>
<feature type="compositionally biased region" description="Pro residues" evidence="1">
    <location>
        <begin position="525"/>
        <end position="540"/>
    </location>
</feature>
<feature type="compositionally biased region" description="Polar residues" evidence="1">
    <location>
        <begin position="508"/>
        <end position="518"/>
    </location>
</feature>
<feature type="region of interest" description="Disordered" evidence="1">
    <location>
        <begin position="308"/>
        <end position="341"/>
    </location>
</feature>